<gene>
    <name evidence="1" type="ORF">JP75_05740</name>
</gene>
<evidence type="ECO:0000313" key="2">
    <source>
        <dbReference type="Proteomes" id="UP000028981"/>
    </source>
</evidence>
<comment type="caution">
    <text evidence="1">The sequence shown here is derived from an EMBL/GenBank/DDBJ whole genome shotgun (WGS) entry which is preliminary data.</text>
</comment>
<protein>
    <submittedName>
        <fullName evidence="1">Uncharacterized protein</fullName>
    </submittedName>
</protein>
<evidence type="ECO:0000313" key="1">
    <source>
        <dbReference type="EMBL" id="KFL31905.1"/>
    </source>
</evidence>
<dbReference type="RefSeq" id="WP_035080406.1">
    <property type="nucleotide sequence ID" value="NZ_JQGC01000004.1"/>
</dbReference>
<keyword evidence="2" id="KW-1185">Reference proteome</keyword>
<dbReference type="OrthoDB" id="7950802at2"/>
<name>A0A087M4V2_9HYPH</name>
<dbReference type="AlphaFoldDB" id="A0A087M4V2"/>
<organism evidence="1 2">
    <name type="scientific">Devosia riboflavina</name>
    <dbReference type="NCBI Taxonomy" id="46914"/>
    <lineage>
        <taxon>Bacteria</taxon>
        <taxon>Pseudomonadati</taxon>
        <taxon>Pseudomonadota</taxon>
        <taxon>Alphaproteobacteria</taxon>
        <taxon>Hyphomicrobiales</taxon>
        <taxon>Devosiaceae</taxon>
        <taxon>Devosia</taxon>
    </lineage>
</organism>
<dbReference type="Proteomes" id="UP000028981">
    <property type="component" value="Unassembled WGS sequence"/>
</dbReference>
<dbReference type="EMBL" id="JQGC01000004">
    <property type="protein sequence ID" value="KFL31905.1"/>
    <property type="molecule type" value="Genomic_DNA"/>
</dbReference>
<sequence length="67" mass="7456">MIPASYLYKDLYRQTWLDPDIESAIARQSTHGGGHPIRNLFATLLAQVPARLRRPALAPTVLASDHC</sequence>
<reference evidence="1 2" key="1">
    <citation type="submission" date="2014-08" db="EMBL/GenBank/DDBJ databases">
        <authorList>
            <person name="Hassan Y.I."/>
            <person name="Lepp D."/>
            <person name="Zhou T."/>
        </authorList>
    </citation>
    <scope>NUCLEOTIDE SEQUENCE [LARGE SCALE GENOMIC DNA]</scope>
    <source>
        <strain evidence="1 2">IFO13584</strain>
    </source>
</reference>
<dbReference type="STRING" id="46914.JP75_05740"/>
<proteinExistence type="predicted"/>
<accession>A0A087M4V2</accession>